<dbReference type="Gene3D" id="3.30.1180.10">
    <property type="match status" value="1"/>
</dbReference>
<dbReference type="STRING" id="1121476.SAMN02745751_01487"/>
<dbReference type="InterPro" id="IPR043168">
    <property type="entry name" value="DegV_C"/>
</dbReference>
<dbReference type="InterPro" id="IPR050270">
    <property type="entry name" value="DegV_domain_contain"/>
</dbReference>
<evidence type="ECO:0000313" key="3">
    <source>
        <dbReference type="EMBL" id="SHI99527.1"/>
    </source>
</evidence>
<dbReference type="InterPro" id="IPR003797">
    <property type="entry name" value="DegV"/>
</dbReference>
<dbReference type="GO" id="GO:0008289">
    <property type="term" value="F:lipid binding"/>
    <property type="evidence" value="ECO:0007669"/>
    <property type="project" value="UniProtKB-KW"/>
</dbReference>
<dbReference type="PANTHER" id="PTHR33434">
    <property type="entry name" value="DEGV DOMAIN-CONTAINING PROTEIN DR_1986-RELATED"/>
    <property type="match status" value="1"/>
</dbReference>
<keyword evidence="4" id="KW-1185">Reference proteome</keyword>
<dbReference type="SUPFAM" id="SSF82549">
    <property type="entry name" value="DAK1/DegV-like"/>
    <property type="match status" value="1"/>
</dbReference>
<dbReference type="Proteomes" id="UP000184052">
    <property type="component" value="Unassembled WGS sequence"/>
</dbReference>
<organism evidence="3 4">
    <name type="scientific">Dethiosulfatibacter aminovorans DSM 17477</name>
    <dbReference type="NCBI Taxonomy" id="1121476"/>
    <lineage>
        <taxon>Bacteria</taxon>
        <taxon>Bacillati</taxon>
        <taxon>Bacillota</taxon>
        <taxon>Tissierellia</taxon>
        <taxon>Dethiosulfatibacter</taxon>
    </lineage>
</organism>
<dbReference type="PROSITE" id="PS51482">
    <property type="entry name" value="DEGV"/>
    <property type="match status" value="1"/>
</dbReference>
<evidence type="ECO:0000256" key="2">
    <source>
        <dbReference type="ARBA" id="ARBA00023121"/>
    </source>
</evidence>
<dbReference type="EMBL" id="FQZL01000009">
    <property type="protein sequence ID" value="SHI99527.1"/>
    <property type="molecule type" value="Genomic_DNA"/>
</dbReference>
<protein>
    <submittedName>
        <fullName evidence="3">EDD domain protein, DegV family</fullName>
    </submittedName>
</protein>
<evidence type="ECO:0000256" key="1">
    <source>
        <dbReference type="ARBA" id="ARBA00003238"/>
    </source>
</evidence>
<dbReference type="AlphaFoldDB" id="A0A1M6FPB2"/>
<accession>A0A1M6FPB2</accession>
<comment type="function">
    <text evidence="1">May bind long-chain fatty acids, such as palmitate, and may play a role in lipid transport or fatty acid metabolism.</text>
</comment>
<sequence length="356" mass="40332">MKYNSKWFNKKYEIYRFIIRGASCQYAKIDSFKVVVFSKIICYIYIADKNNYKIAEKRGKNMGDYILSCCSTADLTKEHFEKREIKYVCFHFELDGTEYFDDLGESVSADELYTAMAGGAETKTSQVSVGEYIEHFSKYLKEGKDIIHVTLSSGISGTYTSACIARGELKERFPGRKIYIVDSLGASSGYGLIMDKIVDLRDSGMTIDVLYQWIEENKLNMHHWFFSTDLKFYIKGGRISKTAGFVGTALNICPLLNMNNSGHLVSNEKIRTKKKVIKRIVEKMEEHAEEGLAYSGKCYLSQSACYEDAKAVAELVEKRFPKLDGKVEIFNIGATIGGHTGPGTIALYFWGDKRIN</sequence>
<reference evidence="3 4" key="1">
    <citation type="submission" date="2016-11" db="EMBL/GenBank/DDBJ databases">
        <authorList>
            <person name="Jaros S."/>
            <person name="Januszkiewicz K."/>
            <person name="Wedrychowicz H."/>
        </authorList>
    </citation>
    <scope>NUCLEOTIDE SEQUENCE [LARGE SCALE GENOMIC DNA]</scope>
    <source>
        <strain evidence="3 4">DSM 17477</strain>
    </source>
</reference>
<evidence type="ECO:0000313" key="4">
    <source>
        <dbReference type="Proteomes" id="UP000184052"/>
    </source>
</evidence>
<gene>
    <name evidence="3" type="ORF">SAMN02745751_01487</name>
</gene>
<dbReference type="Gene3D" id="3.40.50.10170">
    <property type="match status" value="1"/>
</dbReference>
<dbReference type="PANTHER" id="PTHR33434:SF3">
    <property type="entry name" value="DEGV DOMAIN-CONTAINING PROTEIN YITS"/>
    <property type="match status" value="1"/>
</dbReference>
<dbReference type="NCBIfam" id="TIGR00762">
    <property type="entry name" value="DegV"/>
    <property type="match status" value="1"/>
</dbReference>
<keyword evidence="2" id="KW-0446">Lipid-binding</keyword>
<dbReference type="Pfam" id="PF02645">
    <property type="entry name" value="DegV"/>
    <property type="match status" value="1"/>
</dbReference>
<name>A0A1M6FPB2_9FIRM</name>
<proteinExistence type="predicted"/>